<accession>A0A6J5Y272</accession>
<reference evidence="3" key="1">
    <citation type="journal article" date="2020" name="Genome Biol.">
        <title>Gamete binning: chromosome-level and haplotype-resolved genome assembly enabled by high-throughput single-cell sequencing of gamete genomes.</title>
        <authorList>
            <person name="Campoy J.A."/>
            <person name="Sun H."/>
            <person name="Goel M."/>
            <person name="Jiao W.-B."/>
            <person name="Folz-Donahue K."/>
            <person name="Wang N."/>
            <person name="Rubio M."/>
            <person name="Liu C."/>
            <person name="Kukat C."/>
            <person name="Ruiz D."/>
            <person name="Huettel B."/>
            <person name="Schneeberger K."/>
        </authorList>
    </citation>
    <scope>NUCLEOTIDE SEQUENCE [LARGE SCALE GENOMIC DNA]</scope>
    <source>
        <strain evidence="3">cv. Rojo Pasion</strain>
    </source>
</reference>
<evidence type="ECO:0000313" key="3">
    <source>
        <dbReference type="Proteomes" id="UP000507245"/>
    </source>
</evidence>
<dbReference type="EMBL" id="CAEKKB010000007">
    <property type="protein sequence ID" value="CAB4317524.1"/>
    <property type="molecule type" value="Genomic_DNA"/>
</dbReference>
<sequence>MEVATSGEWGVEMGGWRFGGWGWEKKSREIREGFERGEGWQRGEGIEGSLNPQNLKPGWGLEEKEGEGGDMWV</sequence>
<protein>
    <submittedName>
        <fullName evidence="2">Uncharacterized protein</fullName>
    </submittedName>
</protein>
<evidence type="ECO:0000256" key="1">
    <source>
        <dbReference type="SAM" id="MobiDB-lite"/>
    </source>
</evidence>
<feature type="compositionally biased region" description="Basic and acidic residues" evidence="1">
    <location>
        <begin position="36"/>
        <end position="45"/>
    </location>
</feature>
<keyword evidence="3" id="KW-1185">Reference proteome</keyword>
<name>A0A6J5Y272_PRUAR</name>
<proteinExistence type="predicted"/>
<feature type="region of interest" description="Disordered" evidence="1">
    <location>
        <begin position="36"/>
        <end position="73"/>
    </location>
</feature>
<dbReference type="Proteomes" id="UP000507245">
    <property type="component" value="Unassembled WGS sequence"/>
</dbReference>
<dbReference type="AlphaFoldDB" id="A0A6J5Y272"/>
<gene>
    <name evidence="2" type="ORF">ORAREDHAP_LOCUS44333</name>
</gene>
<evidence type="ECO:0000313" key="2">
    <source>
        <dbReference type="EMBL" id="CAB4317524.1"/>
    </source>
</evidence>
<organism evidence="2 3">
    <name type="scientific">Prunus armeniaca</name>
    <name type="common">Apricot</name>
    <name type="synonym">Armeniaca vulgaris</name>
    <dbReference type="NCBI Taxonomy" id="36596"/>
    <lineage>
        <taxon>Eukaryota</taxon>
        <taxon>Viridiplantae</taxon>
        <taxon>Streptophyta</taxon>
        <taxon>Embryophyta</taxon>
        <taxon>Tracheophyta</taxon>
        <taxon>Spermatophyta</taxon>
        <taxon>Magnoliopsida</taxon>
        <taxon>eudicotyledons</taxon>
        <taxon>Gunneridae</taxon>
        <taxon>Pentapetalae</taxon>
        <taxon>rosids</taxon>
        <taxon>fabids</taxon>
        <taxon>Rosales</taxon>
        <taxon>Rosaceae</taxon>
        <taxon>Amygdaloideae</taxon>
        <taxon>Amygdaleae</taxon>
        <taxon>Prunus</taxon>
    </lineage>
</organism>